<organism evidence="1 2">
    <name type="scientific">Mesonia oceanica</name>
    <dbReference type="NCBI Taxonomy" id="2687242"/>
    <lineage>
        <taxon>Bacteria</taxon>
        <taxon>Pseudomonadati</taxon>
        <taxon>Bacteroidota</taxon>
        <taxon>Flavobacteriia</taxon>
        <taxon>Flavobacteriales</taxon>
        <taxon>Flavobacteriaceae</taxon>
        <taxon>Mesonia</taxon>
    </lineage>
</organism>
<evidence type="ECO:0000313" key="2">
    <source>
        <dbReference type="Proteomes" id="UP000356253"/>
    </source>
</evidence>
<accession>A0AC61YDI4</accession>
<gene>
    <name evidence="1" type="ORF">FVB9532_03899</name>
</gene>
<comment type="caution">
    <text evidence="1">The sequence shown here is derived from an EMBL/GenBank/DDBJ whole genome shotgun (WGS) entry which is preliminary data.</text>
</comment>
<sequence>MEHDGPGARKLQSSLLERGKYLGQVLEDSELKKVRRVLFKNKVDMQIGPPKGAFQVDGFFYPSGRIYEMNAKNAALFITDGQKMKLVIRENATIYELLHELMHMRDSKAIGMKSFMEKPLVNREKYVYDKMVEHYKYLNRKELKHAEDYINWYYKKVGKTDNLGNPLIEKLPFKLENIPKKRQEIDINKILNLK</sequence>
<protein>
    <submittedName>
        <fullName evidence="1">Uncharacterized protein</fullName>
    </submittedName>
</protein>
<dbReference type="Proteomes" id="UP000356253">
    <property type="component" value="Unassembled WGS sequence"/>
</dbReference>
<keyword evidence="2" id="KW-1185">Reference proteome</keyword>
<evidence type="ECO:0000313" key="1">
    <source>
        <dbReference type="EMBL" id="VVV02592.1"/>
    </source>
</evidence>
<name>A0AC61YDI4_9FLAO</name>
<dbReference type="EMBL" id="CABVMM010000040">
    <property type="protein sequence ID" value="VVV02592.1"/>
    <property type="molecule type" value="Genomic_DNA"/>
</dbReference>
<proteinExistence type="predicted"/>
<reference evidence="1" key="1">
    <citation type="submission" date="2019-09" db="EMBL/GenBank/DDBJ databases">
        <authorList>
            <person name="Rodrigo-Torres L."/>
            <person name="Arahal R. D."/>
            <person name="Lucena T."/>
        </authorList>
    </citation>
    <scope>NUCLEOTIDE SEQUENCE</scope>
    <source>
        <strain evidence="1">ISS653</strain>
    </source>
</reference>